<reference evidence="2" key="1">
    <citation type="submission" date="2016-11" db="UniProtKB">
        <authorList>
            <consortium name="WormBaseParasite"/>
        </authorList>
    </citation>
    <scope>IDENTIFICATION</scope>
</reference>
<organism evidence="1 2">
    <name type="scientific">Heterorhabditis bacteriophora</name>
    <name type="common">Entomopathogenic nematode worm</name>
    <dbReference type="NCBI Taxonomy" id="37862"/>
    <lineage>
        <taxon>Eukaryota</taxon>
        <taxon>Metazoa</taxon>
        <taxon>Ecdysozoa</taxon>
        <taxon>Nematoda</taxon>
        <taxon>Chromadorea</taxon>
        <taxon>Rhabditida</taxon>
        <taxon>Rhabditina</taxon>
        <taxon>Rhabditomorpha</taxon>
        <taxon>Strongyloidea</taxon>
        <taxon>Heterorhabditidae</taxon>
        <taxon>Heterorhabditis</taxon>
    </lineage>
</organism>
<evidence type="ECO:0000313" key="2">
    <source>
        <dbReference type="WBParaSite" id="Hba_03450"/>
    </source>
</evidence>
<protein>
    <submittedName>
        <fullName evidence="2">ZP domain-containing protein</fullName>
    </submittedName>
</protein>
<sequence>MSILISIKSYYIKTYLIVAVASGHRLWQTVNIYENVCLTSSYSSFVFKQTDDKICSEYPRYAASSSFSIIIEMHHDVIYFHSCIYSSIESTFEARLWRIITRSSSVSSDQQTILFAIKKKTGSMNLIWLEFLYFCMITYL</sequence>
<dbReference type="AlphaFoldDB" id="A0A1I7WEQ7"/>
<proteinExistence type="predicted"/>
<keyword evidence="1" id="KW-1185">Reference proteome</keyword>
<evidence type="ECO:0000313" key="1">
    <source>
        <dbReference type="Proteomes" id="UP000095283"/>
    </source>
</evidence>
<accession>A0A1I7WEQ7</accession>
<dbReference type="Proteomes" id="UP000095283">
    <property type="component" value="Unplaced"/>
</dbReference>
<dbReference type="WBParaSite" id="Hba_03450">
    <property type="protein sequence ID" value="Hba_03450"/>
    <property type="gene ID" value="Hba_03450"/>
</dbReference>
<name>A0A1I7WEQ7_HETBA</name>